<dbReference type="InterPro" id="IPR006175">
    <property type="entry name" value="YjgF/YER057c/UK114"/>
</dbReference>
<protein>
    <submittedName>
        <fullName evidence="2">L-psp endoribonuclease family protein</fullName>
    </submittedName>
</protein>
<dbReference type="OrthoDB" id="309640at2759"/>
<gene>
    <name evidence="2" type="ORF">Ptr86124_005003</name>
</gene>
<dbReference type="EMBL" id="NRDI02000005">
    <property type="protein sequence ID" value="KAI1516466.1"/>
    <property type="molecule type" value="Genomic_DNA"/>
</dbReference>
<dbReference type="GO" id="GO:0005739">
    <property type="term" value="C:mitochondrion"/>
    <property type="evidence" value="ECO:0007669"/>
    <property type="project" value="TreeGrafter"/>
</dbReference>
<reference evidence="3" key="1">
    <citation type="journal article" date="2022" name="Microb. Genom.">
        <title>A global pangenome for the wheat fungal pathogen Pyrenophora tritici-repentis and prediction of effector protein structural homology.</title>
        <authorList>
            <person name="Moolhuijzen P.M."/>
            <person name="See P.T."/>
            <person name="Shi G."/>
            <person name="Powell H.R."/>
            <person name="Cockram J."/>
            <person name="Jorgensen L.N."/>
            <person name="Benslimane H."/>
            <person name="Strelkov S.E."/>
            <person name="Turner J."/>
            <person name="Liu Z."/>
            <person name="Moffat C.S."/>
        </authorList>
    </citation>
    <scope>NUCLEOTIDE SEQUENCE [LARGE SCALE GENOMIC DNA]</scope>
</reference>
<comment type="similarity">
    <text evidence="1">Belongs to the RutC family.</text>
</comment>
<comment type="caution">
    <text evidence="2">The sequence shown here is derived from an EMBL/GenBank/DDBJ whole genome shotgun (WGS) entry which is preliminary data.</text>
</comment>
<organism evidence="2 3">
    <name type="scientific">Pyrenophora tritici-repentis</name>
    <dbReference type="NCBI Taxonomy" id="45151"/>
    <lineage>
        <taxon>Eukaryota</taxon>
        <taxon>Fungi</taxon>
        <taxon>Dikarya</taxon>
        <taxon>Ascomycota</taxon>
        <taxon>Pezizomycotina</taxon>
        <taxon>Dothideomycetes</taxon>
        <taxon>Pleosporomycetidae</taxon>
        <taxon>Pleosporales</taxon>
        <taxon>Pleosporineae</taxon>
        <taxon>Pleosporaceae</taxon>
        <taxon>Pyrenophora</taxon>
    </lineage>
</organism>
<dbReference type="Gene3D" id="3.30.1330.40">
    <property type="entry name" value="RutC-like"/>
    <property type="match status" value="1"/>
</dbReference>
<dbReference type="InterPro" id="IPR006056">
    <property type="entry name" value="RidA"/>
</dbReference>
<dbReference type="InterPro" id="IPR019897">
    <property type="entry name" value="RidA_CS"/>
</dbReference>
<name>A0A5M9LH57_9PLEO</name>
<dbReference type="InterPro" id="IPR035959">
    <property type="entry name" value="RutC-like_sf"/>
</dbReference>
<dbReference type="GO" id="GO:0005829">
    <property type="term" value="C:cytosol"/>
    <property type="evidence" value="ECO:0007669"/>
    <property type="project" value="TreeGrafter"/>
</dbReference>
<dbReference type="GO" id="GO:0019239">
    <property type="term" value="F:deaminase activity"/>
    <property type="evidence" value="ECO:0007669"/>
    <property type="project" value="TreeGrafter"/>
</dbReference>
<dbReference type="PANTHER" id="PTHR11803:SF58">
    <property type="entry name" value="PROTEIN HMF1-RELATED"/>
    <property type="match status" value="1"/>
</dbReference>
<dbReference type="PROSITE" id="PS01094">
    <property type="entry name" value="UPF0076"/>
    <property type="match status" value="1"/>
</dbReference>
<dbReference type="Proteomes" id="UP000249757">
    <property type="component" value="Unassembled WGS sequence"/>
</dbReference>
<dbReference type="PANTHER" id="PTHR11803">
    <property type="entry name" value="2-IMINOBUTANOATE/2-IMINOPROPANOATE DEAMINASE RIDA"/>
    <property type="match status" value="1"/>
</dbReference>
<dbReference type="FunFam" id="3.30.1330.40:FF:000001">
    <property type="entry name" value="L-PSP family endoribonuclease"/>
    <property type="match status" value="1"/>
</dbReference>
<dbReference type="AlphaFoldDB" id="A0A5M9LH57"/>
<dbReference type="Pfam" id="PF01042">
    <property type="entry name" value="Ribonuc_L-PSP"/>
    <property type="match status" value="1"/>
</dbReference>
<evidence type="ECO:0000256" key="1">
    <source>
        <dbReference type="ARBA" id="ARBA00010552"/>
    </source>
</evidence>
<proteinExistence type="inferred from homology"/>
<dbReference type="SUPFAM" id="SSF55298">
    <property type="entry name" value="YjgF-like"/>
    <property type="match status" value="1"/>
</dbReference>
<sequence>MSDIKKVFTANACPPAGPYTQAIIAGPNVFVSGQIPADTKGNLIEGSIADKTKMCCENIKGILTEAGVAMERVVKVNVFLDDMANFAEMNSIYEQYFAHKPARSCVAVKQLPKGVPVEIECIAYNGMGHAKL</sequence>
<dbReference type="NCBIfam" id="TIGR00004">
    <property type="entry name" value="Rid family detoxifying hydrolase"/>
    <property type="match status" value="1"/>
</dbReference>
<evidence type="ECO:0000313" key="3">
    <source>
        <dbReference type="Proteomes" id="UP000249757"/>
    </source>
</evidence>
<dbReference type="OMA" id="IFLTEFK"/>
<keyword evidence="3" id="KW-1185">Reference proteome</keyword>
<dbReference type="CDD" id="cd00448">
    <property type="entry name" value="YjgF_YER057c_UK114_family"/>
    <property type="match status" value="1"/>
</dbReference>
<evidence type="ECO:0000313" key="2">
    <source>
        <dbReference type="EMBL" id="KAI1516466.1"/>
    </source>
</evidence>
<accession>A0A5M9LH57</accession>